<reference evidence="2 3" key="1">
    <citation type="submission" date="2024-09" db="EMBL/GenBank/DDBJ databases">
        <title>Chromosome-scale assembly of Riccia sorocarpa.</title>
        <authorList>
            <person name="Paukszto L."/>
        </authorList>
    </citation>
    <scope>NUCLEOTIDE SEQUENCE [LARGE SCALE GENOMIC DNA]</scope>
    <source>
        <strain evidence="2">LP-2024</strain>
        <tissue evidence="2">Aerial parts of the thallus</tissue>
    </source>
</reference>
<organism evidence="2 3">
    <name type="scientific">Riccia sorocarpa</name>
    <dbReference type="NCBI Taxonomy" id="122646"/>
    <lineage>
        <taxon>Eukaryota</taxon>
        <taxon>Viridiplantae</taxon>
        <taxon>Streptophyta</taxon>
        <taxon>Embryophyta</taxon>
        <taxon>Marchantiophyta</taxon>
        <taxon>Marchantiopsida</taxon>
        <taxon>Marchantiidae</taxon>
        <taxon>Marchantiales</taxon>
        <taxon>Ricciaceae</taxon>
        <taxon>Riccia</taxon>
    </lineage>
</organism>
<comment type="caution">
    <text evidence="2">The sequence shown here is derived from an EMBL/GenBank/DDBJ whole genome shotgun (WGS) entry which is preliminary data.</text>
</comment>
<dbReference type="InterPro" id="IPR057191">
    <property type="entry name" value="DUF7869"/>
</dbReference>
<keyword evidence="3" id="KW-1185">Reference proteome</keyword>
<dbReference type="PANTHER" id="PTHR33153:SF3">
    <property type="entry name" value="TRAFFICKING PROTEIN PARTICLE COMPLEX SUBUNIT 11 DOMAIN-CONTAINING PROTEIN"/>
    <property type="match status" value="1"/>
</dbReference>
<feature type="domain" description="DUF7869" evidence="1">
    <location>
        <begin position="1"/>
        <end position="89"/>
    </location>
</feature>
<gene>
    <name evidence="2" type="ORF">R1sor_022274</name>
</gene>
<dbReference type="AlphaFoldDB" id="A0ABD3GJE3"/>
<protein>
    <recommendedName>
        <fullName evidence="1">DUF7869 domain-containing protein</fullName>
    </recommendedName>
</protein>
<evidence type="ECO:0000313" key="2">
    <source>
        <dbReference type="EMBL" id="KAL3679318.1"/>
    </source>
</evidence>
<dbReference type="EMBL" id="JBJQOH010000007">
    <property type="protein sequence ID" value="KAL3679318.1"/>
    <property type="molecule type" value="Genomic_DNA"/>
</dbReference>
<dbReference type="PANTHER" id="PTHR33153">
    <property type="entry name" value="MYND-TYPE DOMAIN-CONTAINING PROTEIN"/>
    <property type="match status" value="1"/>
</dbReference>
<sequence>MVAFSSELVIRGVFENIEVNFLMIWHTHEDVDALFSKVSVRTINKDVLTLPALMAEIWESESMHPMPMLIEEVVDYKTYVNDYLKHLIGLATIGIPLFNDNAFEAEVPRVVWLGRCMGSIVRDTSDEHHGEFLVEWWRPRHRKSINATNRERYSELLVGQKEWEKDRATIGHTG</sequence>
<name>A0ABD3GJE3_9MARC</name>
<dbReference type="Proteomes" id="UP001633002">
    <property type="component" value="Unassembled WGS sequence"/>
</dbReference>
<evidence type="ECO:0000313" key="3">
    <source>
        <dbReference type="Proteomes" id="UP001633002"/>
    </source>
</evidence>
<proteinExistence type="predicted"/>
<evidence type="ECO:0000259" key="1">
    <source>
        <dbReference type="Pfam" id="PF25273"/>
    </source>
</evidence>
<accession>A0ABD3GJE3</accession>
<dbReference type="Pfam" id="PF25273">
    <property type="entry name" value="DUF7869"/>
    <property type="match status" value="1"/>
</dbReference>